<protein>
    <submittedName>
        <fullName evidence="2">Uncharacterized protein</fullName>
    </submittedName>
</protein>
<evidence type="ECO:0000313" key="3">
    <source>
        <dbReference type="Proteomes" id="UP001500843"/>
    </source>
</evidence>
<sequence>MWNTALLRRPGSGAAPDCRVDELRDVPVRAWPTLVRERRAPASFENVSAHVEREGEADENLASLLASVDATTSFPAGETARQELATALINTDDALLDVGRPQRTRLAGTGSWGSSPSR</sequence>
<dbReference type="EMBL" id="BAABHM010000038">
    <property type="protein sequence ID" value="GAA4725498.1"/>
    <property type="molecule type" value="Genomic_DNA"/>
</dbReference>
<organism evidence="2 3">
    <name type="scientific">Promicromonospora umidemergens</name>
    <dbReference type="NCBI Taxonomy" id="629679"/>
    <lineage>
        <taxon>Bacteria</taxon>
        <taxon>Bacillati</taxon>
        <taxon>Actinomycetota</taxon>
        <taxon>Actinomycetes</taxon>
        <taxon>Micrococcales</taxon>
        <taxon>Promicromonosporaceae</taxon>
        <taxon>Promicromonospora</taxon>
    </lineage>
</organism>
<evidence type="ECO:0000256" key="1">
    <source>
        <dbReference type="SAM" id="MobiDB-lite"/>
    </source>
</evidence>
<feature type="region of interest" description="Disordered" evidence="1">
    <location>
        <begin position="98"/>
        <end position="118"/>
    </location>
</feature>
<gene>
    <name evidence="2" type="ORF">GCM10023198_58200</name>
</gene>
<proteinExistence type="predicted"/>
<evidence type="ECO:0000313" key="2">
    <source>
        <dbReference type="EMBL" id="GAA4725498.1"/>
    </source>
</evidence>
<dbReference type="Proteomes" id="UP001500843">
    <property type="component" value="Unassembled WGS sequence"/>
</dbReference>
<comment type="caution">
    <text evidence="2">The sequence shown here is derived from an EMBL/GenBank/DDBJ whole genome shotgun (WGS) entry which is preliminary data.</text>
</comment>
<keyword evidence="3" id="KW-1185">Reference proteome</keyword>
<accession>A0ABP8YDN1</accession>
<reference evidence="3" key="1">
    <citation type="journal article" date="2019" name="Int. J. Syst. Evol. Microbiol.">
        <title>The Global Catalogue of Microorganisms (GCM) 10K type strain sequencing project: providing services to taxonomists for standard genome sequencing and annotation.</title>
        <authorList>
            <consortium name="The Broad Institute Genomics Platform"/>
            <consortium name="The Broad Institute Genome Sequencing Center for Infectious Disease"/>
            <person name="Wu L."/>
            <person name="Ma J."/>
        </authorList>
    </citation>
    <scope>NUCLEOTIDE SEQUENCE [LARGE SCALE GENOMIC DNA]</scope>
    <source>
        <strain evidence="3">JCM 17975</strain>
    </source>
</reference>
<name>A0ABP8YDN1_9MICO</name>